<dbReference type="Pfam" id="PF13906">
    <property type="entry name" value="AA_permease_C"/>
    <property type="match status" value="1"/>
</dbReference>
<feature type="domain" description="Cationic amino acid transporter C-terminal" evidence="4">
    <location>
        <begin position="18"/>
        <end position="67"/>
    </location>
</feature>
<keyword evidence="3" id="KW-0472">Membrane</keyword>
<proteinExistence type="predicted"/>
<evidence type="ECO:0000313" key="6">
    <source>
        <dbReference type="Proteomes" id="UP000271974"/>
    </source>
</evidence>
<dbReference type="GO" id="GO:0015171">
    <property type="term" value="F:amino acid transmembrane transporter activity"/>
    <property type="evidence" value="ECO:0007669"/>
    <property type="project" value="TreeGrafter"/>
</dbReference>
<keyword evidence="3" id="KW-0812">Transmembrane</keyword>
<dbReference type="Proteomes" id="UP000271974">
    <property type="component" value="Unassembled WGS sequence"/>
</dbReference>
<accession>A0A433T0W6</accession>
<evidence type="ECO:0000256" key="3">
    <source>
        <dbReference type="SAM" id="Phobius"/>
    </source>
</evidence>
<evidence type="ECO:0000256" key="1">
    <source>
        <dbReference type="ARBA" id="ARBA00022448"/>
    </source>
</evidence>
<feature type="transmembrane region" description="Helical" evidence="3">
    <location>
        <begin position="20"/>
        <end position="39"/>
    </location>
</feature>
<name>A0A433T0W6_ELYCH</name>
<dbReference type="EMBL" id="RQTK01000765">
    <property type="protein sequence ID" value="RUS75179.1"/>
    <property type="molecule type" value="Genomic_DNA"/>
</dbReference>
<dbReference type="Gene3D" id="1.20.1740.10">
    <property type="entry name" value="Amino acid/polyamine transporter I"/>
    <property type="match status" value="1"/>
</dbReference>
<dbReference type="PANTHER" id="PTHR43243">
    <property type="entry name" value="INNER MEMBRANE TRANSPORTER YGJI-RELATED"/>
    <property type="match status" value="1"/>
</dbReference>
<dbReference type="PANTHER" id="PTHR43243:SF4">
    <property type="entry name" value="CATIONIC AMINO ACID TRANSPORTER 4"/>
    <property type="match status" value="1"/>
</dbReference>
<feature type="region of interest" description="Disordered" evidence="2">
    <location>
        <begin position="90"/>
        <end position="109"/>
    </location>
</feature>
<feature type="transmembrane region" description="Helical" evidence="3">
    <location>
        <begin position="45"/>
        <end position="65"/>
    </location>
</feature>
<dbReference type="OrthoDB" id="3900342at2759"/>
<keyword evidence="6" id="KW-1185">Reference proteome</keyword>
<dbReference type="InterPro" id="IPR029485">
    <property type="entry name" value="CAT_C"/>
</dbReference>
<keyword evidence="3" id="KW-1133">Transmembrane helix</keyword>
<gene>
    <name evidence="5" type="ORF">EGW08_017060</name>
</gene>
<evidence type="ECO:0000313" key="5">
    <source>
        <dbReference type="EMBL" id="RUS75179.1"/>
    </source>
</evidence>
<organism evidence="5 6">
    <name type="scientific">Elysia chlorotica</name>
    <name type="common">Eastern emerald elysia</name>
    <name type="synonym">Sea slug</name>
    <dbReference type="NCBI Taxonomy" id="188477"/>
    <lineage>
        <taxon>Eukaryota</taxon>
        <taxon>Metazoa</taxon>
        <taxon>Spiralia</taxon>
        <taxon>Lophotrochozoa</taxon>
        <taxon>Mollusca</taxon>
        <taxon>Gastropoda</taxon>
        <taxon>Heterobranchia</taxon>
        <taxon>Euthyneura</taxon>
        <taxon>Panpulmonata</taxon>
        <taxon>Sacoglossa</taxon>
        <taxon>Placobranchoidea</taxon>
        <taxon>Plakobranchidae</taxon>
        <taxon>Elysia</taxon>
    </lineage>
</organism>
<dbReference type="GO" id="GO:0005886">
    <property type="term" value="C:plasma membrane"/>
    <property type="evidence" value="ECO:0007669"/>
    <property type="project" value="TreeGrafter"/>
</dbReference>
<evidence type="ECO:0000259" key="4">
    <source>
        <dbReference type="Pfam" id="PF13906"/>
    </source>
</evidence>
<dbReference type="STRING" id="188477.A0A433T0W6"/>
<comment type="caution">
    <text evidence="5">The sequence shown here is derived from an EMBL/GenBank/DDBJ whole genome shotgun (WGS) entry which is preliminary data.</text>
</comment>
<evidence type="ECO:0000256" key="2">
    <source>
        <dbReference type="SAM" id="MobiDB-lite"/>
    </source>
</evidence>
<feature type="compositionally biased region" description="Polar residues" evidence="2">
    <location>
        <begin position="90"/>
        <end position="100"/>
    </location>
</feature>
<sequence>MCAVVIYLQPQSTARLHFKVPFLPWLPIASVMINIHLMLKLSNATWIRFAVWMLIGFIIYFTYGIRHAGGAKSKHNISMPAMQEYEDNATSSIVSETSTFSEKDNLIHK</sequence>
<reference evidence="5 6" key="1">
    <citation type="submission" date="2019-01" db="EMBL/GenBank/DDBJ databases">
        <title>A draft genome assembly of the solar-powered sea slug Elysia chlorotica.</title>
        <authorList>
            <person name="Cai H."/>
            <person name="Li Q."/>
            <person name="Fang X."/>
            <person name="Li J."/>
            <person name="Curtis N.E."/>
            <person name="Altenburger A."/>
            <person name="Shibata T."/>
            <person name="Feng M."/>
            <person name="Maeda T."/>
            <person name="Schwartz J.A."/>
            <person name="Shigenobu S."/>
            <person name="Lundholm N."/>
            <person name="Nishiyama T."/>
            <person name="Yang H."/>
            <person name="Hasebe M."/>
            <person name="Li S."/>
            <person name="Pierce S.K."/>
            <person name="Wang J."/>
        </authorList>
    </citation>
    <scope>NUCLEOTIDE SEQUENCE [LARGE SCALE GENOMIC DNA]</scope>
    <source>
        <strain evidence="5">EC2010</strain>
        <tissue evidence="5">Whole organism of an adult</tissue>
    </source>
</reference>
<protein>
    <recommendedName>
        <fullName evidence="4">Cationic amino acid transporter C-terminal domain-containing protein</fullName>
    </recommendedName>
</protein>
<dbReference type="AlphaFoldDB" id="A0A433T0W6"/>
<keyword evidence="1" id="KW-0813">Transport</keyword>